<evidence type="ECO:0000256" key="6">
    <source>
        <dbReference type="ARBA" id="ARBA00022960"/>
    </source>
</evidence>
<dbReference type="EC" id="2.5.1.7" evidence="12"/>
<comment type="subcellular location">
    <subcellularLocation>
        <location evidence="1 12">Cytoplasm</location>
    </subcellularLocation>
</comment>
<dbReference type="GO" id="GO:0019277">
    <property type="term" value="P:UDP-N-acetylgalactosamine biosynthetic process"/>
    <property type="evidence" value="ECO:0007669"/>
    <property type="project" value="InterPro"/>
</dbReference>
<keyword evidence="9 12" id="KW-0961">Cell wall biogenesis/degradation</keyword>
<dbReference type="Gene3D" id="3.65.10.10">
    <property type="entry name" value="Enolpyruvate transferase domain"/>
    <property type="match status" value="2"/>
</dbReference>
<keyword evidence="5 12" id="KW-0808">Transferase</keyword>
<evidence type="ECO:0000259" key="13">
    <source>
        <dbReference type="Pfam" id="PF00275"/>
    </source>
</evidence>
<dbReference type="EMBL" id="DSUJ01000008">
    <property type="protein sequence ID" value="HFI91156.1"/>
    <property type="molecule type" value="Genomic_DNA"/>
</dbReference>
<evidence type="ECO:0000256" key="12">
    <source>
        <dbReference type="HAMAP-Rule" id="MF_00111"/>
    </source>
</evidence>
<feature type="active site" description="Proton donor" evidence="12">
    <location>
        <position position="116"/>
    </location>
</feature>
<proteinExistence type="inferred from homology"/>
<comment type="function">
    <text evidence="12">Cell wall formation. Adds enolpyruvyl to UDP-N-acetylglucosamine.</text>
</comment>
<dbReference type="GO" id="GO:0005737">
    <property type="term" value="C:cytoplasm"/>
    <property type="evidence" value="ECO:0007669"/>
    <property type="project" value="UniProtKB-SubCell"/>
</dbReference>
<dbReference type="PANTHER" id="PTHR43783:SF1">
    <property type="entry name" value="UDP-N-ACETYLGLUCOSAMINE 1-CARBOXYVINYLTRANSFERASE"/>
    <property type="match status" value="1"/>
</dbReference>
<keyword evidence="3 12" id="KW-0963">Cytoplasm</keyword>
<comment type="caution">
    <text evidence="12">Lacks conserved residue(s) required for the propagation of feature annotation.</text>
</comment>
<evidence type="ECO:0000256" key="7">
    <source>
        <dbReference type="ARBA" id="ARBA00022984"/>
    </source>
</evidence>
<dbReference type="InterPro" id="IPR013792">
    <property type="entry name" value="RNA3'P_cycl/enolpyr_Trfase_a/b"/>
</dbReference>
<gene>
    <name evidence="12 14" type="primary">murA</name>
    <name evidence="14" type="ORF">ENS31_06430</name>
</gene>
<evidence type="ECO:0000256" key="10">
    <source>
        <dbReference type="ARBA" id="ARBA00038367"/>
    </source>
</evidence>
<dbReference type="InterPro" id="IPR005750">
    <property type="entry name" value="UDP_GlcNAc_COvinyl_MurA"/>
</dbReference>
<evidence type="ECO:0000256" key="4">
    <source>
        <dbReference type="ARBA" id="ARBA00022618"/>
    </source>
</evidence>
<name>A0A7V3E6U0_9BACT</name>
<protein>
    <recommendedName>
        <fullName evidence="12">UDP-N-acetylglucosamine 1-carboxyvinyltransferase</fullName>
        <ecNumber evidence="12">2.5.1.7</ecNumber>
    </recommendedName>
    <alternativeName>
        <fullName evidence="12">Enoylpyruvate transferase</fullName>
    </alternativeName>
    <alternativeName>
        <fullName evidence="12">UDP-N-acetylglucosamine enolpyruvyl transferase</fullName>
        <shortName evidence="12">EPT</shortName>
    </alternativeName>
</protein>
<dbReference type="GO" id="GO:0008760">
    <property type="term" value="F:UDP-N-acetylglucosamine 1-carboxyvinyltransferase activity"/>
    <property type="evidence" value="ECO:0007669"/>
    <property type="project" value="UniProtKB-UniRule"/>
</dbReference>
<evidence type="ECO:0000256" key="11">
    <source>
        <dbReference type="ARBA" id="ARBA00047527"/>
    </source>
</evidence>
<comment type="caution">
    <text evidence="14">The sequence shown here is derived from an EMBL/GenBank/DDBJ whole genome shotgun (WGS) entry which is preliminary data.</text>
</comment>
<sequence>MDKFIIYGGKQLKGTVTVSGAKNASLALMPATLLNNGLNRLYNTPELNDVFTMLKLLSQMGVKYSFNNHLLELDTKNISSFEAPYEHVKKMRASIYVLGPLLARYGFAKVSMPGGCAWGPRPVNLHLMAMEKLGAEITLDQGYIIAKANKLRGSYINFDIPSVGATGNTLMAAVLAKGNTIINNAACEPEITNLCNFLISMGAKIDGVGTSIIEIEGVDELNPSEIETIPDRIEAGTLLIAGAITRGNIKVIGGVTNHLHSILSKLEDSGCNLFYNKEFIEINAENIEIKPIDVTTAVFPGFPTDMQAQWIAYMSLANGTSNVTDTIYTDRFNHVPELLRLGADIVVNENTARVVGVKKLTGAKVMSTDLRASASLVLAGLAAEGTTEVLRVYHIDRGYQKIEEKLKALGAEIERVQGSEY</sequence>
<dbReference type="AlphaFoldDB" id="A0A7V3E6U0"/>
<dbReference type="UniPathway" id="UPA00219"/>
<evidence type="ECO:0000256" key="9">
    <source>
        <dbReference type="ARBA" id="ARBA00023316"/>
    </source>
</evidence>
<dbReference type="NCBIfam" id="NF006873">
    <property type="entry name" value="PRK09369.1"/>
    <property type="match status" value="1"/>
</dbReference>
<feature type="modified residue" description="2-(S-cysteinyl)pyruvic acid O-phosphothioketal" evidence="12">
    <location>
        <position position="116"/>
    </location>
</feature>
<dbReference type="Pfam" id="PF00275">
    <property type="entry name" value="EPSP_synthase"/>
    <property type="match status" value="1"/>
</dbReference>
<evidence type="ECO:0000256" key="1">
    <source>
        <dbReference type="ARBA" id="ARBA00004496"/>
    </source>
</evidence>
<accession>A0A7V3E6U0</accession>
<comment type="pathway">
    <text evidence="2 12">Cell wall biogenesis; peptidoglycan biosynthesis.</text>
</comment>
<dbReference type="PANTHER" id="PTHR43783">
    <property type="entry name" value="UDP-N-ACETYLGLUCOSAMINE 1-CARBOXYVINYLTRANSFERASE"/>
    <property type="match status" value="1"/>
</dbReference>
<feature type="binding site" evidence="12">
    <location>
        <position position="92"/>
    </location>
    <ligand>
        <name>UDP-N-acetyl-alpha-D-glucosamine</name>
        <dbReference type="ChEBI" id="CHEBI:57705"/>
    </ligand>
</feature>
<dbReference type="InterPro" id="IPR001986">
    <property type="entry name" value="Enolpyruvate_Tfrase_dom"/>
</dbReference>
<keyword evidence="7 12" id="KW-0573">Peptidoglycan synthesis</keyword>
<dbReference type="GO" id="GO:0051301">
    <property type="term" value="P:cell division"/>
    <property type="evidence" value="ECO:0007669"/>
    <property type="project" value="UniProtKB-KW"/>
</dbReference>
<evidence type="ECO:0000256" key="3">
    <source>
        <dbReference type="ARBA" id="ARBA00022490"/>
    </source>
</evidence>
<dbReference type="InterPro" id="IPR050068">
    <property type="entry name" value="MurA_subfamily"/>
</dbReference>
<reference evidence="14" key="1">
    <citation type="journal article" date="2020" name="mSystems">
        <title>Genome- and Community-Level Interaction Insights into Carbon Utilization and Element Cycling Functions of Hydrothermarchaeota in Hydrothermal Sediment.</title>
        <authorList>
            <person name="Zhou Z."/>
            <person name="Liu Y."/>
            <person name="Xu W."/>
            <person name="Pan J."/>
            <person name="Luo Z.H."/>
            <person name="Li M."/>
        </authorList>
    </citation>
    <scope>NUCLEOTIDE SEQUENCE [LARGE SCALE GENOMIC DNA]</scope>
    <source>
        <strain evidence="14">SpSt-479</strain>
    </source>
</reference>
<feature type="binding site" evidence="12">
    <location>
        <begin position="22"/>
        <end position="23"/>
    </location>
    <ligand>
        <name>phosphoenolpyruvate</name>
        <dbReference type="ChEBI" id="CHEBI:58702"/>
    </ligand>
</feature>
<organism evidence="14">
    <name type="scientific">Ignavibacterium album</name>
    <dbReference type="NCBI Taxonomy" id="591197"/>
    <lineage>
        <taxon>Bacteria</taxon>
        <taxon>Pseudomonadati</taxon>
        <taxon>Ignavibacteriota</taxon>
        <taxon>Ignavibacteria</taxon>
        <taxon>Ignavibacteriales</taxon>
        <taxon>Ignavibacteriaceae</taxon>
        <taxon>Ignavibacterium</taxon>
    </lineage>
</organism>
<comment type="catalytic activity">
    <reaction evidence="11 12">
        <text>phosphoenolpyruvate + UDP-N-acetyl-alpha-D-glucosamine = UDP-N-acetyl-3-O-(1-carboxyvinyl)-alpha-D-glucosamine + phosphate</text>
        <dbReference type="Rhea" id="RHEA:18681"/>
        <dbReference type="ChEBI" id="CHEBI:43474"/>
        <dbReference type="ChEBI" id="CHEBI:57705"/>
        <dbReference type="ChEBI" id="CHEBI:58702"/>
        <dbReference type="ChEBI" id="CHEBI:68483"/>
        <dbReference type="EC" id="2.5.1.7"/>
    </reaction>
</comment>
<dbReference type="GO" id="GO:0008360">
    <property type="term" value="P:regulation of cell shape"/>
    <property type="evidence" value="ECO:0007669"/>
    <property type="project" value="UniProtKB-KW"/>
</dbReference>
<keyword evidence="8 12" id="KW-0131">Cell cycle</keyword>
<dbReference type="HAMAP" id="MF_00111">
    <property type="entry name" value="MurA"/>
    <property type="match status" value="1"/>
</dbReference>
<dbReference type="SUPFAM" id="SSF55205">
    <property type="entry name" value="EPT/RTPC-like"/>
    <property type="match status" value="1"/>
</dbReference>
<evidence type="ECO:0000313" key="14">
    <source>
        <dbReference type="EMBL" id="HFI91156.1"/>
    </source>
</evidence>
<comment type="similarity">
    <text evidence="10 12">Belongs to the EPSP synthase family. MurA subfamily.</text>
</comment>
<feature type="binding site" evidence="12">
    <location>
        <position position="327"/>
    </location>
    <ligand>
        <name>UDP-N-acetyl-alpha-D-glucosamine</name>
        <dbReference type="ChEBI" id="CHEBI:57705"/>
    </ligand>
</feature>
<dbReference type="NCBIfam" id="TIGR01072">
    <property type="entry name" value="murA"/>
    <property type="match status" value="1"/>
</dbReference>
<feature type="domain" description="Enolpyruvate transferase" evidence="13">
    <location>
        <begin position="7"/>
        <end position="406"/>
    </location>
</feature>
<keyword evidence="4 12" id="KW-0132">Cell division</keyword>
<feature type="binding site" evidence="12">
    <location>
        <position position="305"/>
    </location>
    <ligand>
        <name>UDP-N-acetyl-alpha-D-glucosamine</name>
        <dbReference type="ChEBI" id="CHEBI:57705"/>
    </ligand>
</feature>
<evidence type="ECO:0000256" key="8">
    <source>
        <dbReference type="ARBA" id="ARBA00023306"/>
    </source>
</evidence>
<evidence type="ECO:0000256" key="5">
    <source>
        <dbReference type="ARBA" id="ARBA00022679"/>
    </source>
</evidence>
<keyword evidence="6 12" id="KW-0133">Cell shape</keyword>
<dbReference type="GO" id="GO:0071555">
    <property type="term" value="P:cell wall organization"/>
    <property type="evidence" value="ECO:0007669"/>
    <property type="project" value="UniProtKB-KW"/>
</dbReference>
<dbReference type="GO" id="GO:0009252">
    <property type="term" value="P:peptidoglycan biosynthetic process"/>
    <property type="evidence" value="ECO:0007669"/>
    <property type="project" value="UniProtKB-UniRule"/>
</dbReference>
<dbReference type="FunFam" id="3.65.10.10:FF:000001">
    <property type="entry name" value="UDP-N-acetylglucosamine 1-carboxyvinyltransferase"/>
    <property type="match status" value="1"/>
</dbReference>
<evidence type="ECO:0000256" key="2">
    <source>
        <dbReference type="ARBA" id="ARBA00004752"/>
    </source>
</evidence>
<keyword evidence="12" id="KW-0670">Pyruvate</keyword>
<dbReference type="CDD" id="cd01555">
    <property type="entry name" value="UdpNAET"/>
    <property type="match status" value="1"/>
</dbReference>
<dbReference type="InterPro" id="IPR036968">
    <property type="entry name" value="Enolpyruvate_Tfrase_sf"/>
</dbReference>